<dbReference type="EMBL" id="ADHO01000037">
    <property type="protein sequence ID" value="EFX42346.1"/>
    <property type="molecule type" value="Genomic_DNA"/>
</dbReference>
<name>E7G2R9_9HELI</name>
<accession>E7G2R9</accession>
<dbReference type="Gene3D" id="3.40.50.2020">
    <property type="match status" value="1"/>
</dbReference>
<sequence length="193" mass="22326">MRCVLCLAWTRPFNLLCKRCYDDLPLVFQTQMIHGLPVYSFYLYEEIEMLLKSKYKTLGSRILSLLSQRAREYFCAHYTFKSSPLYALPIDDHVKRGYSHTAIIARTFCKRELKNHCKAVYAKLMAKSTVTYAGTSYQFRQQHKKDFVFKGDPNLNYFLVDDVLTTGSTMQEAIKTVIDSGARVIFALVLAKT</sequence>
<dbReference type="Proteomes" id="UP000054093">
    <property type="component" value="Unassembled WGS sequence"/>
</dbReference>
<dbReference type="InterPro" id="IPR000836">
    <property type="entry name" value="PRTase_dom"/>
</dbReference>
<gene>
    <name evidence="2" type="primary">purF</name>
    <name evidence="2" type="ORF">HSUHS5_0213</name>
</gene>
<proteinExistence type="inferred from homology"/>
<dbReference type="PANTHER" id="PTHR47505">
    <property type="entry name" value="DNA UTILIZATION PROTEIN YHGH"/>
    <property type="match status" value="1"/>
</dbReference>
<dbReference type="SUPFAM" id="SSF53271">
    <property type="entry name" value="PRTase-like"/>
    <property type="match status" value="1"/>
</dbReference>
<dbReference type="CDD" id="cd06223">
    <property type="entry name" value="PRTases_typeI"/>
    <property type="match status" value="1"/>
</dbReference>
<evidence type="ECO:0000256" key="1">
    <source>
        <dbReference type="ARBA" id="ARBA00008007"/>
    </source>
</evidence>
<reference evidence="2 3" key="1">
    <citation type="journal article" date="2011" name="Vet. Res.">
        <title>Genome sequence of Helicobacter suis supports its role in gastric pathology.</title>
        <authorList>
            <person name="Vermoote M."/>
            <person name="Vandekerckhove T.T."/>
            <person name="Flahou B."/>
            <person name="Pasmans F."/>
            <person name="Smet A."/>
            <person name="De Groote D."/>
            <person name="Van Criekinge W."/>
            <person name="Ducatelle R."/>
            <person name="Haesebrouck F."/>
        </authorList>
    </citation>
    <scope>NUCLEOTIDE SEQUENCE [LARGE SCALE GENOMIC DNA]</scope>
    <source>
        <strain evidence="2 3">HS5</strain>
    </source>
</reference>
<organism evidence="2 3">
    <name type="scientific">Helicobacter suis HS5</name>
    <dbReference type="NCBI Taxonomy" id="710394"/>
    <lineage>
        <taxon>Bacteria</taxon>
        <taxon>Pseudomonadati</taxon>
        <taxon>Campylobacterota</taxon>
        <taxon>Epsilonproteobacteria</taxon>
        <taxon>Campylobacterales</taxon>
        <taxon>Helicobacteraceae</taxon>
        <taxon>Helicobacter</taxon>
    </lineage>
</organism>
<dbReference type="GO" id="GO:0016757">
    <property type="term" value="F:glycosyltransferase activity"/>
    <property type="evidence" value="ECO:0007669"/>
    <property type="project" value="UniProtKB-KW"/>
</dbReference>
<keyword evidence="2" id="KW-0328">Glycosyltransferase</keyword>
<keyword evidence="2" id="KW-0808">Transferase</keyword>
<evidence type="ECO:0000313" key="3">
    <source>
        <dbReference type="Proteomes" id="UP000054093"/>
    </source>
</evidence>
<protein>
    <submittedName>
        <fullName evidence="2">Amidophosphoribosyltransferase</fullName>
    </submittedName>
</protein>
<dbReference type="InterPro" id="IPR051910">
    <property type="entry name" value="ComF/GntX_DNA_util-trans"/>
</dbReference>
<dbReference type="InterPro" id="IPR029057">
    <property type="entry name" value="PRTase-like"/>
</dbReference>
<dbReference type="PANTHER" id="PTHR47505:SF1">
    <property type="entry name" value="DNA UTILIZATION PROTEIN YHGH"/>
    <property type="match status" value="1"/>
</dbReference>
<comment type="caution">
    <text evidence="2">The sequence shown here is derived from an EMBL/GenBank/DDBJ whole genome shotgun (WGS) entry which is preliminary data.</text>
</comment>
<comment type="similarity">
    <text evidence="1">Belongs to the ComF/GntX family.</text>
</comment>
<evidence type="ECO:0000313" key="2">
    <source>
        <dbReference type="EMBL" id="EFX42346.1"/>
    </source>
</evidence>
<dbReference type="AlphaFoldDB" id="E7G2R9"/>